<evidence type="ECO:0000313" key="3">
    <source>
        <dbReference type="EMBL" id="SHH84412.1"/>
    </source>
</evidence>
<dbReference type="SUPFAM" id="SSF51445">
    <property type="entry name" value="(Trans)glycosidases"/>
    <property type="match status" value="1"/>
</dbReference>
<evidence type="ECO:0000313" key="4">
    <source>
        <dbReference type="Proteomes" id="UP000184447"/>
    </source>
</evidence>
<sequence>MLYKDRTKSIEERVEDLLSKMTLKEKVGQLNQKMLGWNAYKIEEDQVILTKEFLEEVEFGDGVGAIYGLSRADGWNSHLTMGVNTKESVRIANKVQKYIIENTRLGIPILVVEECPHGHEAIESTTFPTNIGIGSSWNTDLYEKECHIIAKELRGRGGHLALISTLDIATDPRWGRTEECYGEDPYLSSKFCESAVRGIQGNGKEDLKKLDRAVVVLKHFCAQGATIGGHNGKATNIGQRELHEIHLLGMKKGVGAGALGCMAAYNDIDGIPCHINRKLLTNILRDEMGFEGIVMSDGCGVDRLLSITGSHIKAGADSLYAGVDLNLWNKAFLELEEAVNKGLLFEKDLDIAVKRVLSVKFKLGLFENPYVDEISAEYIVGSSEAKEVALKMAREVPVLLENKNDILPLKDSIKRIAVIGPNSDKIYNQLGDYTQWQTDEKVTTVLKGIKMHSPKTTEVLSATGCSIRSFDTSGFAEAIDIAEKADVIILVLGGSSTREPGMNFQDNGAIFMDKFTSEIDCGEAVDLADIKLGGVQVQLAKELKKLGKPIVTILIQGRPHAIPWLKENSDAILCGWYPGEKGGEAIGEIVFGKTVPSGKLSISMPSSVAQLPVYYNRKDLTDYIDMNAKPLYEFGYGLSYTTFNYENFSLNHNKLSVDAIKAGKRFEIDFDILNQGFFDAEEVVQLYIYDMESCITRRIKELKDFRKLSIPKNEKVRTNLSVGLEELSIYDYNMDFVLEPGNVRIMIGSSSDNIVYSHIVRIE</sequence>
<dbReference type="SUPFAM" id="SSF52279">
    <property type="entry name" value="Beta-D-glucan exohydrolase, C-terminal domain"/>
    <property type="match status" value="1"/>
</dbReference>
<protein>
    <submittedName>
        <fullName evidence="3">Beta-glucosidase</fullName>
    </submittedName>
</protein>
<dbReference type="RefSeq" id="WP_073339006.1">
    <property type="nucleotide sequence ID" value="NZ_FQXM01000016.1"/>
</dbReference>
<keyword evidence="4" id="KW-1185">Reference proteome</keyword>
<dbReference type="Gene3D" id="3.20.20.300">
    <property type="entry name" value="Glycoside hydrolase, family 3, N-terminal domain"/>
    <property type="match status" value="1"/>
</dbReference>
<dbReference type="InterPro" id="IPR036962">
    <property type="entry name" value="Glyco_hydro_3_N_sf"/>
</dbReference>
<proteinExistence type="predicted"/>
<dbReference type="SMART" id="SM01217">
    <property type="entry name" value="Fn3_like"/>
    <property type="match status" value="1"/>
</dbReference>
<dbReference type="Pfam" id="PF01915">
    <property type="entry name" value="Glyco_hydro_3_C"/>
    <property type="match status" value="1"/>
</dbReference>
<dbReference type="InterPro" id="IPR026891">
    <property type="entry name" value="Fn3-like"/>
</dbReference>
<dbReference type="InterPro" id="IPR017853">
    <property type="entry name" value="GH"/>
</dbReference>
<keyword evidence="1" id="KW-0378">Hydrolase</keyword>
<dbReference type="InterPro" id="IPR013783">
    <property type="entry name" value="Ig-like_fold"/>
</dbReference>
<dbReference type="InterPro" id="IPR036881">
    <property type="entry name" value="Glyco_hydro_3_C_sf"/>
</dbReference>
<organism evidence="3 4">
    <name type="scientific">Clostridium grantii DSM 8605</name>
    <dbReference type="NCBI Taxonomy" id="1121316"/>
    <lineage>
        <taxon>Bacteria</taxon>
        <taxon>Bacillati</taxon>
        <taxon>Bacillota</taxon>
        <taxon>Clostridia</taxon>
        <taxon>Eubacteriales</taxon>
        <taxon>Clostridiaceae</taxon>
        <taxon>Clostridium</taxon>
    </lineage>
</organism>
<dbReference type="PANTHER" id="PTHR30620">
    <property type="entry name" value="PERIPLASMIC BETA-GLUCOSIDASE-RELATED"/>
    <property type="match status" value="1"/>
</dbReference>
<dbReference type="PRINTS" id="PR00133">
    <property type="entry name" value="GLHYDRLASE3"/>
</dbReference>
<dbReference type="Pfam" id="PF00933">
    <property type="entry name" value="Glyco_hydro_3"/>
    <property type="match status" value="1"/>
</dbReference>
<dbReference type="AlphaFoldDB" id="A0A1M5WA82"/>
<evidence type="ECO:0000256" key="1">
    <source>
        <dbReference type="ARBA" id="ARBA00022801"/>
    </source>
</evidence>
<dbReference type="Pfam" id="PF14310">
    <property type="entry name" value="Fn3-like"/>
    <property type="match status" value="1"/>
</dbReference>
<dbReference type="InterPro" id="IPR001764">
    <property type="entry name" value="Glyco_hydro_3_N"/>
</dbReference>
<dbReference type="InterPro" id="IPR002772">
    <property type="entry name" value="Glyco_hydro_3_C"/>
</dbReference>
<feature type="domain" description="Fibronectin type III-like" evidence="2">
    <location>
        <begin position="682"/>
        <end position="751"/>
    </location>
</feature>
<dbReference type="Proteomes" id="UP000184447">
    <property type="component" value="Unassembled WGS sequence"/>
</dbReference>
<dbReference type="STRING" id="1121316.SAMN02745207_02761"/>
<accession>A0A1M5WA82</accession>
<dbReference type="OrthoDB" id="9805821at2"/>
<dbReference type="GO" id="GO:0009251">
    <property type="term" value="P:glucan catabolic process"/>
    <property type="evidence" value="ECO:0007669"/>
    <property type="project" value="TreeGrafter"/>
</dbReference>
<dbReference type="GO" id="GO:0008422">
    <property type="term" value="F:beta-glucosidase activity"/>
    <property type="evidence" value="ECO:0007669"/>
    <property type="project" value="TreeGrafter"/>
</dbReference>
<dbReference type="PANTHER" id="PTHR30620:SF123">
    <property type="entry name" value="BETA-XYLOSIDASE"/>
    <property type="match status" value="1"/>
</dbReference>
<dbReference type="InterPro" id="IPR051915">
    <property type="entry name" value="Cellulose_Degrad_GH3"/>
</dbReference>
<evidence type="ECO:0000259" key="2">
    <source>
        <dbReference type="SMART" id="SM01217"/>
    </source>
</evidence>
<name>A0A1M5WA82_9CLOT</name>
<dbReference type="Gene3D" id="3.40.50.1700">
    <property type="entry name" value="Glycoside hydrolase family 3 C-terminal domain"/>
    <property type="match status" value="1"/>
</dbReference>
<dbReference type="EMBL" id="FQXM01000016">
    <property type="protein sequence ID" value="SHH84412.1"/>
    <property type="molecule type" value="Genomic_DNA"/>
</dbReference>
<dbReference type="Gene3D" id="2.60.40.10">
    <property type="entry name" value="Immunoglobulins"/>
    <property type="match status" value="1"/>
</dbReference>
<gene>
    <name evidence="3" type="ORF">SAMN02745207_02761</name>
</gene>
<reference evidence="3 4" key="1">
    <citation type="submission" date="2016-11" db="EMBL/GenBank/DDBJ databases">
        <authorList>
            <person name="Jaros S."/>
            <person name="Januszkiewicz K."/>
            <person name="Wedrychowicz H."/>
        </authorList>
    </citation>
    <scope>NUCLEOTIDE SEQUENCE [LARGE SCALE GENOMIC DNA]</scope>
    <source>
        <strain evidence="3 4">DSM 8605</strain>
    </source>
</reference>